<dbReference type="PANTHER" id="PTHR44688:SF16">
    <property type="entry name" value="DNA-BINDING TRANSCRIPTIONAL ACTIVATOR DEVR_DOSR"/>
    <property type="match status" value="1"/>
</dbReference>
<keyword evidence="2" id="KW-0238">DNA-binding</keyword>
<dbReference type="EMBL" id="AP025564">
    <property type="protein sequence ID" value="BDE95349.1"/>
    <property type="molecule type" value="Genomic_DNA"/>
</dbReference>
<dbReference type="CDD" id="cd06170">
    <property type="entry name" value="LuxR_C_like"/>
    <property type="match status" value="1"/>
</dbReference>
<dbReference type="Gene3D" id="1.10.10.10">
    <property type="entry name" value="Winged helix-like DNA-binding domain superfamily/Winged helix DNA-binding domain"/>
    <property type="match status" value="1"/>
</dbReference>
<feature type="transmembrane region" description="Helical" evidence="4">
    <location>
        <begin position="238"/>
        <end position="257"/>
    </location>
</feature>
<evidence type="ECO:0000313" key="7">
    <source>
        <dbReference type="Proteomes" id="UP001320544"/>
    </source>
</evidence>
<feature type="transmembrane region" description="Helical" evidence="4">
    <location>
        <begin position="355"/>
        <end position="376"/>
    </location>
</feature>
<keyword evidence="7" id="KW-1185">Reference proteome</keyword>
<keyword evidence="4" id="KW-0472">Membrane</keyword>
<dbReference type="PANTHER" id="PTHR44688">
    <property type="entry name" value="DNA-BINDING TRANSCRIPTIONAL ACTIVATOR DEVR_DOSR"/>
    <property type="match status" value="1"/>
</dbReference>
<keyword evidence="1" id="KW-0805">Transcription regulation</keyword>
<proteinExistence type="predicted"/>
<evidence type="ECO:0000256" key="3">
    <source>
        <dbReference type="ARBA" id="ARBA00023163"/>
    </source>
</evidence>
<reference evidence="6 7" key="1">
    <citation type="submission" date="2022-01" db="EMBL/GenBank/DDBJ databases">
        <title>Novel bile acid biosynthetic pathways are enriched in the microbiome of centenarians.</title>
        <authorList>
            <person name="Sato Y."/>
            <person name="Atarashi K."/>
            <person name="Plichta R.D."/>
            <person name="Arai Y."/>
            <person name="Sasajima S."/>
            <person name="Kearney M.S."/>
            <person name="Suda W."/>
            <person name="Takeshita K."/>
            <person name="Sasaki T."/>
            <person name="Okamoto S."/>
            <person name="Skelly N.A."/>
            <person name="Okamura Y."/>
            <person name="Vlamakis H."/>
            <person name="Li Y."/>
            <person name="Tanoue T."/>
            <person name="Takei H."/>
            <person name="Nittono H."/>
            <person name="Narushima S."/>
            <person name="Irie J."/>
            <person name="Itoh H."/>
            <person name="Moriya K."/>
            <person name="Sugiura Y."/>
            <person name="Suematsu M."/>
            <person name="Moritoki N."/>
            <person name="Shibata S."/>
            <person name="Littman R.D."/>
            <person name="Fischbach A.M."/>
            <person name="Uwamino Y."/>
            <person name="Inoue T."/>
            <person name="Honda A."/>
            <person name="Hattori M."/>
            <person name="Murai T."/>
            <person name="Xavier J.R."/>
            <person name="Hirose N."/>
            <person name="Honda K."/>
        </authorList>
    </citation>
    <scope>NUCLEOTIDE SEQUENCE [LARGE SCALE GENOMIC DNA]</scope>
    <source>
        <strain evidence="6 7">CE91-St30</strain>
    </source>
</reference>
<dbReference type="PROSITE" id="PS50043">
    <property type="entry name" value="HTH_LUXR_2"/>
    <property type="match status" value="1"/>
</dbReference>
<evidence type="ECO:0000256" key="1">
    <source>
        <dbReference type="ARBA" id="ARBA00023015"/>
    </source>
</evidence>
<feature type="transmembrane region" description="Helical" evidence="4">
    <location>
        <begin position="322"/>
        <end position="343"/>
    </location>
</feature>
<feature type="transmembrane region" description="Helical" evidence="4">
    <location>
        <begin position="208"/>
        <end position="226"/>
    </location>
</feature>
<dbReference type="Proteomes" id="UP001320544">
    <property type="component" value="Chromosome"/>
</dbReference>
<evidence type="ECO:0000259" key="5">
    <source>
        <dbReference type="PROSITE" id="PS50043"/>
    </source>
</evidence>
<gene>
    <name evidence="6" type="ORF">CE91St30_06820</name>
</gene>
<feature type="transmembrane region" description="Helical" evidence="4">
    <location>
        <begin position="54"/>
        <end position="70"/>
    </location>
</feature>
<feature type="transmembrane region" description="Helical" evidence="4">
    <location>
        <begin position="110"/>
        <end position="130"/>
    </location>
</feature>
<dbReference type="SUPFAM" id="SSF46894">
    <property type="entry name" value="C-terminal effector domain of the bipartite response regulators"/>
    <property type="match status" value="1"/>
</dbReference>
<feature type="transmembrane region" description="Helical" evidence="4">
    <location>
        <begin position="264"/>
        <end position="284"/>
    </location>
</feature>
<keyword evidence="4" id="KW-1133">Transmembrane helix</keyword>
<evidence type="ECO:0000313" key="6">
    <source>
        <dbReference type="EMBL" id="BDE95349.1"/>
    </source>
</evidence>
<evidence type="ECO:0000256" key="4">
    <source>
        <dbReference type="SAM" id="Phobius"/>
    </source>
</evidence>
<accession>A0ABN6MCI2</accession>
<evidence type="ECO:0000256" key="2">
    <source>
        <dbReference type="ARBA" id="ARBA00023125"/>
    </source>
</evidence>
<feature type="transmembrane region" description="Helical" evidence="4">
    <location>
        <begin position="142"/>
        <end position="160"/>
    </location>
</feature>
<dbReference type="InterPro" id="IPR036388">
    <property type="entry name" value="WH-like_DNA-bd_sf"/>
</dbReference>
<feature type="transmembrane region" description="Helical" evidence="4">
    <location>
        <begin position="296"/>
        <end position="315"/>
    </location>
</feature>
<organism evidence="6 7">
    <name type="scientific">Raoultibacter timonensis</name>
    <dbReference type="NCBI Taxonomy" id="1907662"/>
    <lineage>
        <taxon>Bacteria</taxon>
        <taxon>Bacillati</taxon>
        <taxon>Actinomycetota</taxon>
        <taxon>Coriobacteriia</taxon>
        <taxon>Eggerthellales</taxon>
        <taxon>Eggerthellaceae</taxon>
        <taxon>Raoultibacter</taxon>
    </lineage>
</organism>
<keyword evidence="3" id="KW-0804">Transcription</keyword>
<feature type="transmembrane region" description="Helical" evidence="4">
    <location>
        <begin position="20"/>
        <end position="42"/>
    </location>
</feature>
<dbReference type="PRINTS" id="PR00038">
    <property type="entry name" value="HTHLUXR"/>
</dbReference>
<dbReference type="Pfam" id="PF00196">
    <property type="entry name" value="GerE"/>
    <property type="match status" value="1"/>
</dbReference>
<dbReference type="SMART" id="SM00421">
    <property type="entry name" value="HTH_LUXR"/>
    <property type="match status" value="1"/>
</dbReference>
<feature type="transmembrane region" description="Helical" evidence="4">
    <location>
        <begin position="166"/>
        <end position="187"/>
    </location>
</feature>
<sequence>MDTEQAHTLRAKQGQSIPSFCFLGFFLMVSFSTSLSLSNYAIDDSLASQSQFPFGPLTKMILFAAAAFLSTRLTPLHKKHRLLIAAAIVLSIGAVLTIASRSSIGSTALWLNACGSIVISIGTVPLYLAWMELYANMDMRHVLAYYTATHALSSFLSFALTLVSSAAFVSAVIVAFPLVSTVLLIVSSRRIEHVSFAQGEAVSSGWSFPLKPVVLFAGFTFCNNFLRGFLSGAGRGYALFGVLIVSAIVLVVILLLFKQFSIRSLYLISLPMAVAGALCSLIDLPNAALAGSLLTNGAYTLFSIFITAVLCNISFRYGVNPLWTFGFTQSALALAQIIAQSVHASFDIHLQNATFYTLCVCIIATVIIILFVVFMSDKDFTSTWGMTLSSKKTAFQDQEDRSSTIERAAYIARIKGLTRREEEILAMLLDDRTIASIEGTLYISNSTAKTHIQHIYKKLDVHSKQELIETCGTL</sequence>
<name>A0ABN6MCI2_9ACTN</name>
<dbReference type="RefSeq" id="WP_180995116.1">
    <property type="nucleotide sequence ID" value="NZ_AP025564.1"/>
</dbReference>
<dbReference type="InterPro" id="IPR000792">
    <property type="entry name" value="Tscrpt_reg_LuxR_C"/>
</dbReference>
<feature type="domain" description="HTH luxR-type" evidence="5">
    <location>
        <begin position="410"/>
        <end position="474"/>
    </location>
</feature>
<keyword evidence="4" id="KW-0812">Transmembrane</keyword>
<feature type="transmembrane region" description="Helical" evidence="4">
    <location>
        <begin position="82"/>
        <end position="104"/>
    </location>
</feature>
<protein>
    <recommendedName>
        <fullName evidence="5">HTH luxR-type domain-containing protein</fullName>
    </recommendedName>
</protein>
<dbReference type="InterPro" id="IPR016032">
    <property type="entry name" value="Sig_transdc_resp-reg_C-effctor"/>
</dbReference>